<name>A0A3S5BQQ1_9PLAT</name>
<keyword evidence="2" id="KW-1185">Reference proteome</keyword>
<evidence type="ECO:0000313" key="1">
    <source>
        <dbReference type="EMBL" id="VEL35050.1"/>
    </source>
</evidence>
<dbReference type="Proteomes" id="UP000784294">
    <property type="component" value="Unassembled WGS sequence"/>
</dbReference>
<accession>A0A3S5BQQ1</accession>
<dbReference type="EMBL" id="CAAALY010248961">
    <property type="protein sequence ID" value="VEL35050.1"/>
    <property type="molecule type" value="Genomic_DNA"/>
</dbReference>
<sequence length="121" mass="13110">MPLIFYRLLDVLAYSHALPRFSPVVIIVAAPEFPGQASNWPKSPQPVPSLGATVHISHTILVFPSQLAATTLLAFDWLVYPRPSIPPLLEVTLSDSALTMRPQSEFLSPSPADQLGLQPAA</sequence>
<organism evidence="1 2">
    <name type="scientific">Protopolystoma xenopodis</name>
    <dbReference type="NCBI Taxonomy" id="117903"/>
    <lineage>
        <taxon>Eukaryota</taxon>
        <taxon>Metazoa</taxon>
        <taxon>Spiralia</taxon>
        <taxon>Lophotrochozoa</taxon>
        <taxon>Platyhelminthes</taxon>
        <taxon>Monogenea</taxon>
        <taxon>Polyopisthocotylea</taxon>
        <taxon>Polystomatidea</taxon>
        <taxon>Polystomatidae</taxon>
        <taxon>Protopolystoma</taxon>
    </lineage>
</organism>
<protein>
    <submittedName>
        <fullName evidence="1">Uncharacterized protein</fullName>
    </submittedName>
</protein>
<dbReference type="AlphaFoldDB" id="A0A3S5BQQ1"/>
<comment type="caution">
    <text evidence="1">The sequence shown here is derived from an EMBL/GenBank/DDBJ whole genome shotgun (WGS) entry which is preliminary data.</text>
</comment>
<reference evidence="1" key="1">
    <citation type="submission" date="2018-11" db="EMBL/GenBank/DDBJ databases">
        <authorList>
            <consortium name="Pathogen Informatics"/>
        </authorList>
    </citation>
    <scope>NUCLEOTIDE SEQUENCE</scope>
</reference>
<evidence type="ECO:0000313" key="2">
    <source>
        <dbReference type="Proteomes" id="UP000784294"/>
    </source>
</evidence>
<gene>
    <name evidence="1" type="ORF">PXEA_LOCUS28490</name>
</gene>
<proteinExistence type="predicted"/>